<dbReference type="EMBL" id="VSZI01000001">
    <property type="protein sequence ID" value="TYR20245.1"/>
    <property type="molecule type" value="Genomic_DNA"/>
</dbReference>
<accession>A0A5D4FYB2</accession>
<evidence type="ECO:0000256" key="5">
    <source>
        <dbReference type="ARBA" id="ARBA00022692"/>
    </source>
</evidence>
<sequence length="253" mass="26305">MELTVVAFVCILAAIFVGAMMQRISGMGLGLLGAPVVALVAGPVAGVLVINVVATVNAVMQSASVWKNIDWRNFWLIGPVMALGALPGTWVVHNTPLGPLQMIVGALVLLALLVTSRLPERARVDGPQYAVAAGVAGGFMNTLAGIAGPAITVYAQVSRWPTRTFAATLQPLFFVSGALSLLFKELGAEQSIFATAPVVLWPLCLVALVVGIATGSKLSRYISLERAHKLSLIMATLGAGVVMLRGAMQTFGG</sequence>
<evidence type="ECO:0000256" key="4">
    <source>
        <dbReference type="ARBA" id="ARBA00022475"/>
    </source>
</evidence>
<feature type="transmembrane region" description="Helical" evidence="8">
    <location>
        <begin position="31"/>
        <end position="53"/>
    </location>
</feature>
<dbReference type="PANTHER" id="PTHR30269">
    <property type="entry name" value="TRANSMEMBRANE PROTEIN YFCA"/>
    <property type="match status" value="1"/>
</dbReference>
<evidence type="ECO:0000256" key="2">
    <source>
        <dbReference type="ARBA" id="ARBA00009142"/>
    </source>
</evidence>
<keyword evidence="3" id="KW-0813">Transport</keyword>
<evidence type="ECO:0000256" key="3">
    <source>
        <dbReference type="ARBA" id="ARBA00022448"/>
    </source>
</evidence>
<feature type="transmembrane region" description="Helical" evidence="8">
    <location>
        <begin position="192"/>
        <end position="215"/>
    </location>
</feature>
<name>A0A5D4FYB2_9CORY</name>
<evidence type="ECO:0000256" key="8">
    <source>
        <dbReference type="RuleBase" id="RU363041"/>
    </source>
</evidence>
<keyword evidence="5 8" id="KW-0812">Transmembrane</keyword>
<dbReference type="AlphaFoldDB" id="A0A5D4FYB2"/>
<feature type="transmembrane region" description="Helical" evidence="8">
    <location>
        <begin position="130"/>
        <end position="152"/>
    </location>
</feature>
<evidence type="ECO:0000313" key="10">
    <source>
        <dbReference type="Proteomes" id="UP000324726"/>
    </source>
</evidence>
<dbReference type="Proteomes" id="UP000324726">
    <property type="component" value="Unassembled WGS sequence"/>
</dbReference>
<feature type="transmembrane region" description="Helical" evidence="8">
    <location>
        <begin position="99"/>
        <end position="118"/>
    </location>
</feature>
<keyword evidence="4 8" id="KW-1003">Cell membrane</keyword>
<dbReference type="InterPro" id="IPR052017">
    <property type="entry name" value="TSUP"/>
</dbReference>
<protein>
    <recommendedName>
        <fullName evidence="8">Probable membrane transporter protein</fullName>
    </recommendedName>
</protein>
<gene>
    <name evidence="9" type="ORF">FYJ87_04560</name>
</gene>
<reference evidence="9 10" key="1">
    <citation type="submission" date="2019-08" db="EMBL/GenBank/DDBJ databases">
        <title>Draft genome of C. urealyticum strain VH4248.</title>
        <authorList>
            <person name="Navas J."/>
        </authorList>
    </citation>
    <scope>NUCLEOTIDE SEQUENCE [LARGE SCALE GENOMIC DNA]</scope>
    <source>
        <strain evidence="9 10">VH4248</strain>
    </source>
</reference>
<proteinExistence type="inferred from homology"/>
<dbReference type="GO" id="GO:0005886">
    <property type="term" value="C:plasma membrane"/>
    <property type="evidence" value="ECO:0007669"/>
    <property type="project" value="UniProtKB-SubCell"/>
</dbReference>
<organism evidence="9 10">
    <name type="scientific">Corynebacterium urealyticum</name>
    <dbReference type="NCBI Taxonomy" id="43771"/>
    <lineage>
        <taxon>Bacteria</taxon>
        <taxon>Bacillati</taxon>
        <taxon>Actinomycetota</taxon>
        <taxon>Actinomycetes</taxon>
        <taxon>Mycobacteriales</taxon>
        <taxon>Corynebacteriaceae</taxon>
        <taxon>Corynebacterium</taxon>
    </lineage>
</organism>
<feature type="transmembrane region" description="Helical" evidence="8">
    <location>
        <begin position="164"/>
        <end position="183"/>
    </location>
</feature>
<evidence type="ECO:0000313" key="9">
    <source>
        <dbReference type="EMBL" id="TYR20245.1"/>
    </source>
</evidence>
<keyword evidence="6 8" id="KW-1133">Transmembrane helix</keyword>
<comment type="subcellular location">
    <subcellularLocation>
        <location evidence="1 8">Cell membrane</location>
        <topology evidence="1 8">Multi-pass membrane protein</topology>
    </subcellularLocation>
</comment>
<evidence type="ECO:0000256" key="7">
    <source>
        <dbReference type="ARBA" id="ARBA00023136"/>
    </source>
</evidence>
<dbReference type="RefSeq" id="WP_148811994.1">
    <property type="nucleotide sequence ID" value="NZ_VSZI01000001.1"/>
</dbReference>
<evidence type="ECO:0000256" key="1">
    <source>
        <dbReference type="ARBA" id="ARBA00004651"/>
    </source>
</evidence>
<evidence type="ECO:0000256" key="6">
    <source>
        <dbReference type="ARBA" id="ARBA00022989"/>
    </source>
</evidence>
<dbReference type="PANTHER" id="PTHR30269:SF37">
    <property type="entry name" value="MEMBRANE TRANSPORTER PROTEIN"/>
    <property type="match status" value="1"/>
</dbReference>
<feature type="transmembrane region" description="Helical" evidence="8">
    <location>
        <begin position="227"/>
        <end position="247"/>
    </location>
</feature>
<dbReference type="Pfam" id="PF01925">
    <property type="entry name" value="TauE"/>
    <property type="match status" value="1"/>
</dbReference>
<comment type="similarity">
    <text evidence="2 8">Belongs to the 4-toluene sulfonate uptake permease (TSUP) (TC 2.A.102) family.</text>
</comment>
<keyword evidence="7 8" id="KW-0472">Membrane</keyword>
<feature type="transmembrane region" description="Helical" evidence="8">
    <location>
        <begin position="74"/>
        <end position="93"/>
    </location>
</feature>
<dbReference type="InterPro" id="IPR002781">
    <property type="entry name" value="TM_pro_TauE-like"/>
</dbReference>
<comment type="caution">
    <text evidence="9">The sequence shown here is derived from an EMBL/GenBank/DDBJ whole genome shotgun (WGS) entry which is preliminary data.</text>
</comment>